<dbReference type="GO" id="GO:0005794">
    <property type="term" value="C:Golgi apparatus"/>
    <property type="evidence" value="ECO:0007669"/>
    <property type="project" value="UniProtKB-ARBA"/>
</dbReference>
<dbReference type="Pfam" id="PF12783">
    <property type="entry name" value="Sec7-like_HUS"/>
    <property type="match status" value="1"/>
</dbReference>
<feature type="region of interest" description="Disordered" evidence="1">
    <location>
        <begin position="349"/>
        <end position="379"/>
    </location>
</feature>
<dbReference type="SUPFAM" id="SSF48371">
    <property type="entry name" value="ARM repeat"/>
    <property type="match status" value="1"/>
</dbReference>
<dbReference type="GO" id="GO:0016192">
    <property type="term" value="P:vesicle-mediated transport"/>
    <property type="evidence" value="ECO:0007669"/>
    <property type="project" value="UniProtKB-ARBA"/>
</dbReference>
<name>A0A9P5RVQ3_9FUNG</name>
<feature type="compositionally biased region" description="Low complexity" evidence="1">
    <location>
        <begin position="24"/>
        <end position="49"/>
    </location>
</feature>
<proteinExistence type="predicted"/>
<feature type="compositionally biased region" description="Basic and acidic residues" evidence="1">
    <location>
        <begin position="349"/>
        <end position="367"/>
    </location>
</feature>
<evidence type="ECO:0000259" key="2">
    <source>
        <dbReference type="PROSITE" id="PS50190"/>
    </source>
</evidence>
<dbReference type="PANTHER" id="PTHR10663:SF388">
    <property type="entry name" value="GOLGI-SPECIFIC BREFELDIN A-RESISTANCE GUANINE NUCLEOTIDE EXCHANGE FACTOR 1"/>
    <property type="match status" value="1"/>
</dbReference>
<dbReference type="FunFam" id="1.10.1000.11:FF:000002">
    <property type="entry name" value="Cytohesin 1"/>
    <property type="match status" value="1"/>
</dbReference>
<accession>A0A9P5RVQ3</accession>
<dbReference type="GO" id="GO:0032012">
    <property type="term" value="P:regulation of ARF protein signal transduction"/>
    <property type="evidence" value="ECO:0007669"/>
    <property type="project" value="InterPro"/>
</dbReference>
<dbReference type="Proteomes" id="UP000748756">
    <property type="component" value="Unassembled WGS sequence"/>
</dbReference>
<evidence type="ECO:0000256" key="1">
    <source>
        <dbReference type="SAM" id="MobiDB-lite"/>
    </source>
</evidence>
<evidence type="ECO:0000313" key="4">
    <source>
        <dbReference type="Proteomes" id="UP000748756"/>
    </source>
</evidence>
<keyword evidence="4" id="KW-1185">Reference proteome</keyword>
<feature type="compositionally biased region" description="Low complexity" evidence="1">
    <location>
        <begin position="1547"/>
        <end position="1567"/>
    </location>
</feature>
<feature type="domain" description="SEC7" evidence="2">
    <location>
        <begin position="615"/>
        <end position="802"/>
    </location>
</feature>
<dbReference type="EMBL" id="JAAAUQ010000786">
    <property type="protein sequence ID" value="KAF9147589.1"/>
    <property type="molecule type" value="Genomic_DNA"/>
</dbReference>
<organism evidence="3 4">
    <name type="scientific">Linnemannia schmuckeri</name>
    <dbReference type="NCBI Taxonomy" id="64567"/>
    <lineage>
        <taxon>Eukaryota</taxon>
        <taxon>Fungi</taxon>
        <taxon>Fungi incertae sedis</taxon>
        <taxon>Mucoromycota</taxon>
        <taxon>Mortierellomycotina</taxon>
        <taxon>Mortierellomycetes</taxon>
        <taxon>Mortierellales</taxon>
        <taxon>Mortierellaceae</taxon>
        <taxon>Linnemannia</taxon>
    </lineage>
</organism>
<sequence length="1612" mass="178170">MTDGLSSSALPLRAHPHGASTGPATVPLTASTSPASASVSSTSHSNTLAKRLTTQRSRQSILLEEDDTPGYELQWSHLIHAEIISVTSAMRRNSRWSGMSVSGMSMGSLGMNMGLRGRESQKDGTYRNQESPLMVGFNELRSRLATTTSAKDMDAVALLEPFLQVIQSGDTNGPITGAALTSVEKFLMYKIINKDSPNVSHAMQRLAVAATHCKFEASDSVSDEIVLLKILQVLRVALTSGPGNTLSDESVCSMIETGLSMCCQLQLSEMLRKSAEHTMTVITQTMFEKLRTIPVPIESAEGEPAEADDGETILVQPASMQDSTDQVNLTINHNPATVETEAEALLSEKSRAGADEREKQQKNEKESATLSNDPESTEVLLEVEPPKSYGLPSIRELLRVLISLLNPQDQQHTDRMRLMALSILDVALEAGGRSITKFHALMALVSDDMCKHLFQLARTDNITILALTLRVISTVFDTMKTHLKLQQELFLSFLLDRLSPPAFAVKPLPFNPDFGEPPRPIVTPEPENSSRAGSPSPSVKSSKGEKVELTTAHGEVRELLLECLGQFARAPTFMVDLWVNYDCGLDCGDLFQDMVKFLTREEAEILDRNLDSYDTLFKRRQQKEILVEGAAKFDKNPKAGLVFLEANKMISSLNDPAGVALFLKTSTRLSKSLLGEYLAKPANSEVLKQFIQSFDFNGKRLDESLRELLETFRLPGESQQIERIMELFAATYFATKPRAIASQDAAFILGYAVVMLNTDQHNRVVKGRMSLEQFSKNLKGVNNGENFPPEYLAEIFEAIRKREIVLPQEHEGQLGFNYAWKELLRRAETAGPLIVSNTAMYDKELFISSWKPIMSAISYAFNMAQDDATLQKSLTGYYQCAILAAHFKLPDIFDRITMSLARMTGLLDTPHNPADNRDVVVEGATITVSDLAVQFGKSYKGQLAAVVAFGVANEHGNMIRSGWKPILEIIKNLFVNSLLPGSMLEVEDFLAGTTMILLKAPVVPEVKDKVRQDSSLLSTLSSYLLSSSYSYETAREDPTPEEIESTRCTADCVAACRLEELFTDIRLLEDLPLTQLMEAIKFVADGNSVVKTTKPPTSSKLYNPASVFFLELMISLTVQNRYRVQALWPIVFEHLSDIIREASSQSVLLVERAVVGLLRLCIRLAHKDDMSKEVLDALDLLLGLPIDVVPEVAEQMMAGVLNLLKADTSCVRPNLNWDVLFALLSSTSNHPEAAKYSFEAISMFVAENDGENVSVENYADCVDLLIRFAAAGAVGADGVLKQESGQRGHKSHMSKAQANAVERAKKAVEMLYKLHSQAPRLITQSKMNPELTWSAYWFPILVGLTQQCSNPCREVRNHAMIYLQRALLLPEIVTDKISEWVVVFDKVLFKLLEDLLRPEIVQQDPAGFEETRSKACAIVCKTFLHYYFRLLEWEGLQALWMNVLDYMDAFMQTAQSDQLYEAVPESLKNCLLVMSTSDTFSESMANMPGNLWNVTWNRINKFLPNLKAEVFPPQSSESGSTYAALMMGVGKTLFSGSGVADPAGQKPASGPSTSVSSPSVDTGGVVTQESPSIQTSDVVAGLDHVISQQQQQEQQQQQQQQQPSHDEESSLL</sequence>
<dbReference type="InterPro" id="IPR032691">
    <property type="entry name" value="Mon2/Sec7/BIG1-like_HUS"/>
</dbReference>
<dbReference type="InterPro" id="IPR000904">
    <property type="entry name" value="Sec7_dom"/>
</dbReference>
<dbReference type="CDD" id="cd00171">
    <property type="entry name" value="Sec7"/>
    <property type="match status" value="1"/>
</dbReference>
<dbReference type="SUPFAM" id="SSF48425">
    <property type="entry name" value="Sec7 domain"/>
    <property type="match status" value="1"/>
</dbReference>
<feature type="compositionally biased region" description="Low complexity" evidence="1">
    <location>
        <begin position="1588"/>
        <end position="1602"/>
    </location>
</feature>
<dbReference type="Pfam" id="PF23325">
    <property type="entry name" value="TPR_28"/>
    <property type="match status" value="1"/>
</dbReference>
<dbReference type="PANTHER" id="PTHR10663">
    <property type="entry name" value="GUANYL-NUCLEOTIDE EXCHANGE FACTOR"/>
    <property type="match status" value="1"/>
</dbReference>
<dbReference type="InterPro" id="IPR023394">
    <property type="entry name" value="Sec7_C_sf"/>
</dbReference>
<dbReference type="SMART" id="SM00222">
    <property type="entry name" value="Sec7"/>
    <property type="match status" value="1"/>
</dbReference>
<dbReference type="OrthoDB" id="10258608at2759"/>
<dbReference type="Pfam" id="PF01369">
    <property type="entry name" value="Sec7"/>
    <property type="match status" value="1"/>
</dbReference>
<dbReference type="InterPro" id="IPR016024">
    <property type="entry name" value="ARM-type_fold"/>
</dbReference>
<dbReference type="Gene3D" id="1.10.220.20">
    <property type="match status" value="1"/>
</dbReference>
<dbReference type="InterPro" id="IPR056604">
    <property type="entry name" value="GBF1-like_TPR"/>
</dbReference>
<dbReference type="GO" id="GO:0005085">
    <property type="term" value="F:guanyl-nucleotide exchange factor activity"/>
    <property type="evidence" value="ECO:0007669"/>
    <property type="project" value="InterPro"/>
</dbReference>
<feature type="region of interest" description="Disordered" evidence="1">
    <location>
        <begin position="1"/>
        <end position="52"/>
    </location>
</feature>
<feature type="region of interest" description="Disordered" evidence="1">
    <location>
        <begin position="509"/>
        <end position="547"/>
    </location>
</feature>
<protein>
    <submittedName>
        <fullName evidence="3">GDP/GTP exchange factor for ARF</fullName>
    </submittedName>
</protein>
<feature type="region of interest" description="Disordered" evidence="1">
    <location>
        <begin position="1538"/>
        <end position="1612"/>
    </location>
</feature>
<dbReference type="Gene3D" id="1.10.1000.11">
    <property type="entry name" value="Arf Nucleotide-binding Site Opener,domain 2"/>
    <property type="match status" value="1"/>
</dbReference>
<reference evidence="3" key="1">
    <citation type="journal article" date="2020" name="Fungal Divers.">
        <title>Resolving the Mortierellaceae phylogeny through synthesis of multi-gene phylogenetics and phylogenomics.</title>
        <authorList>
            <person name="Vandepol N."/>
            <person name="Liber J."/>
            <person name="Desiro A."/>
            <person name="Na H."/>
            <person name="Kennedy M."/>
            <person name="Barry K."/>
            <person name="Grigoriev I.V."/>
            <person name="Miller A.N."/>
            <person name="O'Donnell K."/>
            <person name="Stajich J.E."/>
            <person name="Bonito G."/>
        </authorList>
    </citation>
    <scope>NUCLEOTIDE SEQUENCE</scope>
    <source>
        <strain evidence="3">NRRL 6426</strain>
    </source>
</reference>
<dbReference type="InterPro" id="IPR035999">
    <property type="entry name" value="Sec7_dom_sf"/>
</dbReference>
<gene>
    <name evidence="3" type="primary">GEA2</name>
    <name evidence="3" type="ORF">BG015_010737</name>
</gene>
<evidence type="ECO:0000313" key="3">
    <source>
        <dbReference type="EMBL" id="KAF9147589.1"/>
    </source>
</evidence>
<feature type="compositionally biased region" description="Polar residues" evidence="1">
    <location>
        <begin position="1568"/>
        <end position="1577"/>
    </location>
</feature>
<dbReference type="PROSITE" id="PS50190">
    <property type="entry name" value="SEC7"/>
    <property type="match status" value="1"/>
</dbReference>
<comment type="caution">
    <text evidence="3">The sequence shown here is derived from an EMBL/GenBank/DDBJ whole genome shotgun (WGS) entry which is preliminary data.</text>
</comment>